<evidence type="ECO:0000259" key="8">
    <source>
        <dbReference type="Pfam" id="PF20684"/>
    </source>
</evidence>
<dbReference type="Pfam" id="PF20684">
    <property type="entry name" value="Fung_rhodopsin"/>
    <property type="match status" value="1"/>
</dbReference>
<protein>
    <recommendedName>
        <fullName evidence="8">Rhodopsin domain-containing protein</fullName>
    </recommendedName>
</protein>
<gene>
    <name evidence="9" type="ORF">ATEG_08641</name>
</gene>
<dbReference type="EMBL" id="CH476606">
    <property type="protein sequence ID" value="EAU30773.1"/>
    <property type="molecule type" value="Genomic_DNA"/>
</dbReference>
<comment type="similarity">
    <text evidence="5">Belongs to the SAT4 family.</text>
</comment>
<dbReference type="OrthoDB" id="3529975at2759"/>
<keyword evidence="2 7" id="KW-0812">Transmembrane</keyword>
<dbReference type="Proteomes" id="UP000007963">
    <property type="component" value="Unassembled WGS sequence"/>
</dbReference>
<evidence type="ECO:0000256" key="5">
    <source>
        <dbReference type="ARBA" id="ARBA00038359"/>
    </source>
</evidence>
<dbReference type="PANTHER" id="PTHR33048">
    <property type="entry name" value="PTH11-LIKE INTEGRAL MEMBRANE PROTEIN (AFU_ORTHOLOGUE AFUA_5G11245)"/>
    <property type="match status" value="1"/>
</dbReference>
<dbReference type="GeneID" id="4323323"/>
<dbReference type="InterPro" id="IPR049326">
    <property type="entry name" value="Rhodopsin_dom_fungi"/>
</dbReference>
<dbReference type="GO" id="GO:0016020">
    <property type="term" value="C:membrane"/>
    <property type="evidence" value="ECO:0007669"/>
    <property type="project" value="UniProtKB-SubCell"/>
</dbReference>
<evidence type="ECO:0000313" key="10">
    <source>
        <dbReference type="Proteomes" id="UP000007963"/>
    </source>
</evidence>
<dbReference type="RefSeq" id="XP_001217227.1">
    <property type="nucleotide sequence ID" value="XM_001217226.1"/>
</dbReference>
<dbReference type="eggNOG" id="ENOG502SIJQ">
    <property type="taxonomic scope" value="Eukaryota"/>
</dbReference>
<comment type="subcellular location">
    <subcellularLocation>
        <location evidence="1">Membrane</location>
        <topology evidence="1">Multi-pass membrane protein</topology>
    </subcellularLocation>
</comment>
<feature type="transmembrane region" description="Helical" evidence="7">
    <location>
        <begin position="81"/>
        <end position="104"/>
    </location>
</feature>
<dbReference type="AlphaFoldDB" id="Q0CCE3"/>
<sequence length="330" mass="36728">MCCSPRLHEHPFQLGLLRVDLSWRAAQDAAFLAQSRVSQVTIAYSVPIPLELLMTGLRLWVKLRGPRGRLSFDDYLMVWATGNYIFSHFYNAAIASTKLAVLALYHRIFATFKFRVVVLITAVFVILWLMTMEIVLGLQCRPISRFWDADLPGKCFNLVAFSYFTNITNLATDMVQTHVALDRTCAISAARLSVVVSQGSPDFTWAGVPLGILSAWEPLGGIFCANLPVIYRAVITMFRNLKSSAHGPSADTAKPNSQPYRDAGPSHRPWVQLYSGRGAQVGASPTKAQGAVTELRSMDRNVIEVEQYFEQRVNNEDEEAPLRPLTKGSS</sequence>
<evidence type="ECO:0000256" key="4">
    <source>
        <dbReference type="ARBA" id="ARBA00023136"/>
    </source>
</evidence>
<evidence type="ECO:0000313" key="9">
    <source>
        <dbReference type="EMBL" id="EAU30773.1"/>
    </source>
</evidence>
<feature type="transmembrane region" description="Helical" evidence="7">
    <location>
        <begin position="42"/>
        <end position="61"/>
    </location>
</feature>
<feature type="domain" description="Rhodopsin" evidence="8">
    <location>
        <begin position="83"/>
        <end position="175"/>
    </location>
</feature>
<dbReference type="PANTHER" id="PTHR33048:SF8">
    <property type="entry name" value="INTEGRAL MEMBRANE PROTEIN-RELATED"/>
    <property type="match status" value="1"/>
</dbReference>
<evidence type="ECO:0000256" key="7">
    <source>
        <dbReference type="SAM" id="Phobius"/>
    </source>
</evidence>
<evidence type="ECO:0000256" key="3">
    <source>
        <dbReference type="ARBA" id="ARBA00022989"/>
    </source>
</evidence>
<proteinExistence type="inferred from homology"/>
<organism evidence="9 10">
    <name type="scientific">Aspergillus terreus (strain NIH 2624 / FGSC A1156)</name>
    <dbReference type="NCBI Taxonomy" id="341663"/>
    <lineage>
        <taxon>Eukaryota</taxon>
        <taxon>Fungi</taxon>
        <taxon>Dikarya</taxon>
        <taxon>Ascomycota</taxon>
        <taxon>Pezizomycotina</taxon>
        <taxon>Eurotiomycetes</taxon>
        <taxon>Eurotiomycetidae</taxon>
        <taxon>Eurotiales</taxon>
        <taxon>Aspergillaceae</taxon>
        <taxon>Aspergillus</taxon>
        <taxon>Aspergillus subgen. Circumdati</taxon>
    </lineage>
</organism>
<dbReference type="VEuPathDB" id="FungiDB:ATEG_08641"/>
<dbReference type="OMA" id="ERKCIDY"/>
<feature type="transmembrane region" description="Helical" evidence="7">
    <location>
        <begin position="116"/>
        <end position="138"/>
    </location>
</feature>
<keyword evidence="3 7" id="KW-1133">Transmembrane helix</keyword>
<evidence type="ECO:0000256" key="6">
    <source>
        <dbReference type="SAM" id="MobiDB-lite"/>
    </source>
</evidence>
<keyword evidence="4 7" id="KW-0472">Membrane</keyword>
<evidence type="ECO:0000256" key="1">
    <source>
        <dbReference type="ARBA" id="ARBA00004141"/>
    </source>
</evidence>
<dbReference type="HOGENOM" id="CLU_028200_0_1_1"/>
<reference evidence="10" key="1">
    <citation type="submission" date="2005-09" db="EMBL/GenBank/DDBJ databases">
        <title>Annotation of the Aspergillus terreus NIH2624 genome.</title>
        <authorList>
            <person name="Birren B.W."/>
            <person name="Lander E.S."/>
            <person name="Galagan J.E."/>
            <person name="Nusbaum C."/>
            <person name="Devon K."/>
            <person name="Henn M."/>
            <person name="Ma L.-J."/>
            <person name="Jaffe D.B."/>
            <person name="Butler J."/>
            <person name="Alvarez P."/>
            <person name="Gnerre S."/>
            <person name="Grabherr M."/>
            <person name="Kleber M."/>
            <person name="Mauceli E.W."/>
            <person name="Brockman W."/>
            <person name="Rounsley S."/>
            <person name="Young S.K."/>
            <person name="LaButti K."/>
            <person name="Pushparaj V."/>
            <person name="DeCaprio D."/>
            <person name="Crawford M."/>
            <person name="Koehrsen M."/>
            <person name="Engels R."/>
            <person name="Montgomery P."/>
            <person name="Pearson M."/>
            <person name="Howarth C."/>
            <person name="Larson L."/>
            <person name="Luoma S."/>
            <person name="White J."/>
            <person name="Alvarado L."/>
            <person name="Kodira C.D."/>
            <person name="Zeng Q."/>
            <person name="Oleary S."/>
            <person name="Yandava C."/>
            <person name="Denning D.W."/>
            <person name="Nierman W.C."/>
            <person name="Milne T."/>
            <person name="Madden K."/>
        </authorList>
    </citation>
    <scope>NUCLEOTIDE SEQUENCE [LARGE SCALE GENOMIC DNA]</scope>
    <source>
        <strain evidence="10">NIH 2624 / FGSC A1156</strain>
    </source>
</reference>
<accession>Q0CCE3</accession>
<feature type="region of interest" description="Disordered" evidence="6">
    <location>
        <begin position="245"/>
        <end position="267"/>
    </location>
</feature>
<name>Q0CCE3_ASPTN</name>
<evidence type="ECO:0000256" key="2">
    <source>
        <dbReference type="ARBA" id="ARBA00022692"/>
    </source>
</evidence>
<dbReference type="InterPro" id="IPR052337">
    <property type="entry name" value="SAT4-like"/>
</dbReference>